<sequence length="143" mass="16349">MSMDNQLFTIEEELAVQSITIKSALSSENRASSAFVLPLSKVHSKTLSLVIQFLHKQASVEEDDLKIKFVEELDISTLLDLLNAASYLHIKSLLDMVCDKLADLIKDMTVEEVREIFKITNDYTPEEEKLFRESYAWAFEIDS</sequence>
<dbReference type="Proteomes" id="UP001055879">
    <property type="component" value="Linkage Group LG07"/>
</dbReference>
<keyword evidence="2" id="KW-1185">Reference proteome</keyword>
<comment type="caution">
    <text evidence="1">The sequence shown here is derived from an EMBL/GenBank/DDBJ whole genome shotgun (WGS) entry which is preliminary data.</text>
</comment>
<evidence type="ECO:0000313" key="2">
    <source>
        <dbReference type="Proteomes" id="UP001055879"/>
    </source>
</evidence>
<gene>
    <name evidence="1" type="ORF">L6452_21532</name>
</gene>
<organism evidence="1 2">
    <name type="scientific">Arctium lappa</name>
    <name type="common">Greater burdock</name>
    <name type="synonym">Lappa major</name>
    <dbReference type="NCBI Taxonomy" id="4217"/>
    <lineage>
        <taxon>Eukaryota</taxon>
        <taxon>Viridiplantae</taxon>
        <taxon>Streptophyta</taxon>
        <taxon>Embryophyta</taxon>
        <taxon>Tracheophyta</taxon>
        <taxon>Spermatophyta</taxon>
        <taxon>Magnoliopsida</taxon>
        <taxon>eudicotyledons</taxon>
        <taxon>Gunneridae</taxon>
        <taxon>Pentapetalae</taxon>
        <taxon>asterids</taxon>
        <taxon>campanulids</taxon>
        <taxon>Asterales</taxon>
        <taxon>Asteraceae</taxon>
        <taxon>Carduoideae</taxon>
        <taxon>Cardueae</taxon>
        <taxon>Arctiinae</taxon>
        <taxon>Arctium</taxon>
    </lineage>
</organism>
<accession>A0ACB9AXC2</accession>
<reference evidence="2" key="1">
    <citation type="journal article" date="2022" name="Mol. Ecol. Resour.">
        <title>The genomes of chicory, endive, great burdock and yacon provide insights into Asteraceae palaeo-polyploidization history and plant inulin production.</title>
        <authorList>
            <person name="Fan W."/>
            <person name="Wang S."/>
            <person name="Wang H."/>
            <person name="Wang A."/>
            <person name="Jiang F."/>
            <person name="Liu H."/>
            <person name="Zhao H."/>
            <person name="Xu D."/>
            <person name="Zhang Y."/>
        </authorList>
    </citation>
    <scope>NUCLEOTIDE SEQUENCE [LARGE SCALE GENOMIC DNA]</scope>
    <source>
        <strain evidence="2">cv. Niubang</strain>
    </source>
</reference>
<protein>
    <submittedName>
        <fullName evidence="1">Uncharacterized protein</fullName>
    </submittedName>
</protein>
<name>A0ACB9AXC2_ARCLA</name>
<proteinExistence type="predicted"/>
<evidence type="ECO:0000313" key="1">
    <source>
        <dbReference type="EMBL" id="KAI3714575.1"/>
    </source>
</evidence>
<dbReference type="EMBL" id="CM042053">
    <property type="protein sequence ID" value="KAI3714575.1"/>
    <property type="molecule type" value="Genomic_DNA"/>
</dbReference>
<reference evidence="1 2" key="2">
    <citation type="journal article" date="2022" name="Mol. Ecol. Resour.">
        <title>The genomes of chicory, endive, great burdock and yacon provide insights into Asteraceae paleo-polyploidization history and plant inulin production.</title>
        <authorList>
            <person name="Fan W."/>
            <person name="Wang S."/>
            <person name="Wang H."/>
            <person name="Wang A."/>
            <person name="Jiang F."/>
            <person name="Liu H."/>
            <person name="Zhao H."/>
            <person name="Xu D."/>
            <person name="Zhang Y."/>
        </authorList>
    </citation>
    <scope>NUCLEOTIDE SEQUENCE [LARGE SCALE GENOMIC DNA]</scope>
    <source>
        <strain evidence="2">cv. Niubang</strain>
    </source>
</reference>